<name>A0AAV7W2X0_PLEWA</name>
<proteinExistence type="predicted"/>
<comment type="caution">
    <text evidence="1">The sequence shown here is derived from an EMBL/GenBank/DDBJ whole genome shotgun (WGS) entry which is preliminary data.</text>
</comment>
<protein>
    <submittedName>
        <fullName evidence="1">Uncharacterized protein</fullName>
    </submittedName>
</protein>
<evidence type="ECO:0000313" key="2">
    <source>
        <dbReference type="Proteomes" id="UP001066276"/>
    </source>
</evidence>
<sequence length="195" mass="22262">MAETEDFQVKEPVTRTFVEQLSGAVREDNVPLKQDIAVKVKELKNLGEVGHRLDTLERLGDKGEALNKHRREVMELQDRNEDLHYHLEDLEYRSPLSNICIRGVPIQADSGKLEDYVVQLFQQVTPELIDKDIILDSIQRVGRPARTPGMLQDSLTCLHSYRQKQIIMTAVRDKPTITFKGAKVGIFQDLCPLTL</sequence>
<reference evidence="1" key="1">
    <citation type="journal article" date="2022" name="bioRxiv">
        <title>Sequencing and chromosome-scale assembly of the giantPleurodeles waltlgenome.</title>
        <authorList>
            <person name="Brown T."/>
            <person name="Elewa A."/>
            <person name="Iarovenko S."/>
            <person name="Subramanian E."/>
            <person name="Araus A.J."/>
            <person name="Petzold A."/>
            <person name="Susuki M."/>
            <person name="Suzuki K.-i.T."/>
            <person name="Hayashi T."/>
            <person name="Toyoda A."/>
            <person name="Oliveira C."/>
            <person name="Osipova E."/>
            <person name="Leigh N.D."/>
            <person name="Simon A."/>
            <person name="Yun M.H."/>
        </authorList>
    </citation>
    <scope>NUCLEOTIDE SEQUENCE</scope>
    <source>
        <strain evidence="1">20211129_DDA</strain>
        <tissue evidence="1">Liver</tissue>
    </source>
</reference>
<dbReference type="InterPro" id="IPR004244">
    <property type="entry name" value="Transposase_22"/>
</dbReference>
<dbReference type="Gene3D" id="3.30.70.1820">
    <property type="entry name" value="L1 transposable element, RRM domain"/>
    <property type="match status" value="1"/>
</dbReference>
<evidence type="ECO:0000313" key="1">
    <source>
        <dbReference type="EMBL" id="KAJ1207838.1"/>
    </source>
</evidence>
<keyword evidence="2" id="KW-1185">Reference proteome</keyword>
<accession>A0AAV7W2X0</accession>
<dbReference type="AlphaFoldDB" id="A0AAV7W2X0"/>
<dbReference type="PANTHER" id="PTHR11505">
    <property type="entry name" value="L1 TRANSPOSABLE ELEMENT-RELATED"/>
    <property type="match status" value="1"/>
</dbReference>
<dbReference type="EMBL" id="JANPWB010000002">
    <property type="protein sequence ID" value="KAJ1207838.1"/>
    <property type="molecule type" value="Genomic_DNA"/>
</dbReference>
<gene>
    <name evidence="1" type="ORF">NDU88_003228</name>
</gene>
<organism evidence="1 2">
    <name type="scientific">Pleurodeles waltl</name>
    <name type="common">Iberian ribbed newt</name>
    <dbReference type="NCBI Taxonomy" id="8319"/>
    <lineage>
        <taxon>Eukaryota</taxon>
        <taxon>Metazoa</taxon>
        <taxon>Chordata</taxon>
        <taxon>Craniata</taxon>
        <taxon>Vertebrata</taxon>
        <taxon>Euteleostomi</taxon>
        <taxon>Amphibia</taxon>
        <taxon>Batrachia</taxon>
        <taxon>Caudata</taxon>
        <taxon>Salamandroidea</taxon>
        <taxon>Salamandridae</taxon>
        <taxon>Pleurodelinae</taxon>
        <taxon>Pleurodeles</taxon>
    </lineage>
</organism>
<dbReference type="Proteomes" id="UP001066276">
    <property type="component" value="Chromosome 1_2"/>
</dbReference>